<dbReference type="Proteomes" id="UP000562984">
    <property type="component" value="Unassembled WGS sequence"/>
</dbReference>
<dbReference type="InterPro" id="IPR032808">
    <property type="entry name" value="DoxX"/>
</dbReference>
<dbReference type="RefSeq" id="WP_171200751.1">
    <property type="nucleotide sequence ID" value="NZ_JABEND010000009.1"/>
</dbReference>
<accession>A0A849ABE5</accession>
<evidence type="ECO:0000256" key="5">
    <source>
        <dbReference type="ARBA" id="ARBA00022989"/>
    </source>
</evidence>
<evidence type="ECO:0000313" key="9">
    <source>
        <dbReference type="Proteomes" id="UP000562984"/>
    </source>
</evidence>
<feature type="transmembrane region" description="Helical" evidence="7">
    <location>
        <begin position="73"/>
        <end position="92"/>
    </location>
</feature>
<comment type="similarity">
    <text evidence="2">Belongs to the DoxX family.</text>
</comment>
<reference evidence="8 9" key="1">
    <citation type="submission" date="2020-05" db="EMBL/GenBank/DDBJ databases">
        <title>Nakamurella sp. DB0629 isolated from air conditioner.</title>
        <authorList>
            <person name="Kim D.H."/>
            <person name="Kim D.-U."/>
        </authorList>
    </citation>
    <scope>NUCLEOTIDE SEQUENCE [LARGE SCALE GENOMIC DNA]</scope>
    <source>
        <strain evidence="8 9">DB0629</strain>
    </source>
</reference>
<proteinExistence type="inferred from homology"/>
<dbReference type="PANTHER" id="PTHR33452">
    <property type="entry name" value="OXIDOREDUCTASE CATD-RELATED"/>
    <property type="match status" value="1"/>
</dbReference>
<dbReference type="EMBL" id="JABEND010000009">
    <property type="protein sequence ID" value="NNG36993.1"/>
    <property type="molecule type" value="Genomic_DNA"/>
</dbReference>
<keyword evidence="9" id="KW-1185">Reference proteome</keyword>
<evidence type="ECO:0000256" key="4">
    <source>
        <dbReference type="ARBA" id="ARBA00022692"/>
    </source>
</evidence>
<evidence type="ECO:0000256" key="7">
    <source>
        <dbReference type="SAM" id="Phobius"/>
    </source>
</evidence>
<comment type="subcellular location">
    <subcellularLocation>
        <location evidence="1">Cell membrane</location>
        <topology evidence="1">Multi-pass membrane protein</topology>
    </subcellularLocation>
</comment>
<dbReference type="InterPro" id="IPR051907">
    <property type="entry name" value="DoxX-like_oxidoreductase"/>
</dbReference>
<feature type="transmembrane region" description="Helical" evidence="7">
    <location>
        <begin position="44"/>
        <end position="66"/>
    </location>
</feature>
<comment type="caution">
    <text evidence="8">The sequence shown here is derived from an EMBL/GenBank/DDBJ whole genome shotgun (WGS) entry which is preliminary data.</text>
</comment>
<feature type="transmembrane region" description="Helical" evidence="7">
    <location>
        <begin position="7"/>
        <end position="24"/>
    </location>
</feature>
<gene>
    <name evidence="8" type="ORF">HKD39_15010</name>
</gene>
<evidence type="ECO:0000313" key="8">
    <source>
        <dbReference type="EMBL" id="NNG36993.1"/>
    </source>
</evidence>
<keyword evidence="4 7" id="KW-0812">Transmembrane</keyword>
<dbReference type="Pfam" id="PF07681">
    <property type="entry name" value="DoxX"/>
    <property type="match status" value="1"/>
</dbReference>
<keyword evidence="6 7" id="KW-0472">Membrane</keyword>
<sequence>MRGVDLGLLLARLGLGVVMFVHGWQKVVTNGLGATTDGFRGMGAPLPEVSAVFASFVELIGGALLIAGIGVRIVGVLMVVDMVGAIFIVHAENGFFATNGGYEFVLMLAVVAGALALTGGGRYSVDRLINAGRRARA</sequence>
<keyword evidence="3" id="KW-1003">Cell membrane</keyword>
<evidence type="ECO:0000256" key="3">
    <source>
        <dbReference type="ARBA" id="ARBA00022475"/>
    </source>
</evidence>
<keyword evidence="5 7" id="KW-1133">Transmembrane helix</keyword>
<evidence type="ECO:0000256" key="1">
    <source>
        <dbReference type="ARBA" id="ARBA00004651"/>
    </source>
</evidence>
<dbReference type="GO" id="GO:0005886">
    <property type="term" value="C:plasma membrane"/>
    <property type="evidence" value="ECO:0007669"/>
    <property type="project" value="UniProtKB-SubCell"/>
</dbReference>
<protein>
    <submittedName>
        <fullName evidence="8">DoxX family protein</fullName>
    </submittedName>
</protein>
<evidence type="ECO:0000256" key="2">
    <source>
        <dbReference type="ARBA" id="ARBA00006679"/>
    </source>
</evidence>
<organism evidence="8 9">
    <name type="scientific">Nakamurella aerolata</name>
    <dbReference type="NCBI Taxonomy" id="1656892"/>
    <lineage>
        <taxon>Bacteria</taxon>
        <taxon>Bacillati</taxon>
        <taxon>Actinomycetota</taxon>
        <taxon>Actinomycetes</taxon>
        <taxon>Nakamurellales</taxon>
        <taxon>Nakamurellaceae</taxon>
        <taxon>Nakamurella</taxon>
    </lineage>
</organism>
<dbReference type="AlphaFoldDB" id="A0A849ABE5"/>
<name>A0A849ABE5_9ACTN</name>
<feature type="transmembrane region" description="Helical" evidence="7">
    <location>
        <begin position="104"/>
        <end position="125"/>
    </location>
</feature>
<dbReference type="PANTHER" id="PTHR33452:SF1">
    <property type="entry name" value="INNER MEMBRANE PROTEIN YPHA-RELATED"/>
    <property type="match status" value="1"/>
</dbReference>
<evidence type="ECO:0000256" key="6">
    <source>
        <dbReference type="ARBA" id="ARBA00023136"/>
    </source>
</evidence>